<dbReference type="InterPro" id="IPR001138">
    <property type="entry name" value="Zn2Cys6_DnaBD"/>
</dbReference>
<evidence type="ECO:0000256" key="2">
    <source>
        <dbReference type="ARBA" id="ARBA00023015"/>
    </source>
</evidence>
<dbReference type="EMBL" id="JARJLG010000055">
    <property type="protein sequence ID" value="KAJ7758568.1"/>
    <property type="molecule type" value="Genomic_DNA"/>
</dbReference>
<feature type="domain" description="Zn(2)-C6 fungal-type" evidence="6">
    <location>
        <begin position="25"/>
        <end position="56"/>
    </location>
</feature>
<dbReference type="Pfam" id="PF00172">
    <property type="entry name" value="Zn_clus"/>
    <property type="match status" value="1"/>
</dbReference>
<gene>
    <name evidence="7" type="ORF">DFH07DRAFT_818566</name>
</gene>
<evidence type="ECO:0000256" key="1">
    <source>
        <dbReference type="ARBA" id="ARBA00004123"/>
    </source>
</evidence>
<protein>
    <recommendedName>
        <fullName evidence="6">Zn(2)-C6 fungal-type domain-containing protein</fullName>
    </recommendedName>
</protein>
<keyword evidence="4" id="KW-0804">Transcription</keyword>
<evidence type="ECO:0000313" key="8">
    <source>
        <dbReference type="Proteomes" id="UP001215280"/>
    </source>
</evidence>
<dbReference type="CDD" id="cd00067">
    <property type="entry name" value="GAL4"/>
    <property type="match status" value="1"/>
</dbReference>
<evidence type="ECO:0000313" key="7">
    <source>
        <dbReference type="EMBL" id="KAJ7758568.1"/>
    </source>
</evidence>
<dbReference type="SMART" id="SM00066">
    <property type="entry name" value="GAL4"/>
    <property type="match status" value="1"/>
</dbReference>
<keyword evidence="5" id="KW-0539">Nucleus</keyword>
<dbReference type="PRINTS" id="PR00054">
    <property type="entry name" value="FUNGALZNCYS"/>
</dbReference>
<comment type="caution">
    <text evidence="7">The sequence shown here is derived from an EMBL/GenBank/DDBJ whole genome shotgun (WGS) entry which is preliminary data.</text>
</comment>
<reference evidence="7" key="1">
    <citation type="submission" date="2023-03" db="EMBL/GenBank/DDBJ databases">
        <title>Massive genome expansion in bonnet fungi (Mycena s.s.) driven by repeated elements and novel gene families across ecological guilds.</title>
        <authorList>
            <consortium name="Lawrence Berkeley National Laboratory"/>
            <person name="Harder C.B."/>
            <person name="Miyauchi S."/>
            <person name="Viragh M."/>
            <person name="Kuo A."/>
            <person name="Thoen E."/>
            <person name="Andreopoulos B."/>
            <person name="Lu D."/>
            <person name="Skrede I."/>
            <person name="Drula E."/>
            <person name="Henrissat B."/>
            <person name="Morin E."/>
            <person name="Kohler A."/>
            <person name="Barry K."/>
            <person name="LaButti K."/>
            <person name="Morin E."/>
            <person name="Salamov A."/>
            <person name="Lipzen A."/>
            <person name="Mereny Z."/>
            <person name="Hegedus B."/>
            <person name="Baldrian P."/>
            <person name="Stursova M."/>
            <person name="Weitz H."/>
            <person name="Taylor A."/>
            <person name="Grigoriev I.V."/>
            <person name="Nagy L.G."/>
            <person name="Martin F."/>
            <person name="Kauserud H."/>
        </authorList>
    </citation>
    <scope>NUCLEOTIDE SEQUENCE</scope>
    <source>
        <strain evidence="7">CBHHK188m</strain>
    </source>
</reference>
<evidence type="ECO:0000259" key="6">
    <source>
        <dbReference type="PROSITE" id="PS50048"/>
    </source>
</evidence>
<dbReference type="PROSITE" id="PS50048">
    <property type="entry name" value="ZN2_CY6_FUNGAL_2"/>
    <property type="match status" value="1"/>
</dbReference>
<proteinExistence type="predicted"/>
<keyword evidence="8" id="KW-1185">Reference proteome</keyword>
<evidence type="ECO:0000256" key="5">
    <source>
        <dbReference type="ARBA" id="ARBA00023242"/>
    </source>
</evidence>
<name>A0AAD7JB54_9AGAR</name>
<dbReference type="GO" id="GO:0000981">
    <property type="term" value="F:DNA-binding transcription factor activity, RNA polymerase II-specific"/>
    <property type="evidence" value="ECO:0007669"/>
    <property type="project" value="InterPro"/>
</dbReference>
<dbReference type="GO" id="GO:0003677">
    <property type="term" value="F:DNA binding"/>
    <property type="evidence" value="ECO:0007669"/>
    <property type="project" value="UniProtKB-KW"/>
</dbReference>
<keyword evidence="3" id="KW-0238">DNA-binding</keyword>
<accession>A0AAD7JB54</accession>
<organism evidence="7 8">
    <name type="scientific">Mycena maculata</name>
    <dbReference type="NCBI Taxonomy" id="230809"/>
    <lineage>
        <taxon>Eukaryota</taxon>
        <taxon>Fungi</taxon>
        <taxon>Dikarya</taxon>
        <taxon>Basidiomycota</taxon>
        <taxon>Agaricomycotina</taxon>
        <taxon>Agaricomycetes</taxon>
        <taxon>Agaricomycetidae</taxon>
        <taxon>Agaricales</taxon>
        <taxon>Marasmiineae</taxon>
        <taxon>Mycenaceae</taxon>
        <taxon>Mycena</taxon>
    </lineage>
</organism>
<keyword evidence="2" id="KW-0805">Transcription regulation</keyword>
<comment type="subcellular location">
    <subcellularLocation>
        <location evidence="1">Nucleus</location>
    </subcellularLocation>
</comment>
<dbReference type="AlphaFoldDB" id="A0AAD7JB54"/>
<dbReference type="InterPro" id="IPR036864">
    <property type="entry name" value="Zn2-C6_fun-type_DNA-bd_sf"/>
</dbReference>
<dbReference type="Proteomes" id="UP001215280">
    <property type="component" value="Unassembled WGS sequence"/>
</dbReference>
<dbReference type="InterPro" id="IPR050987">
    <property type="entry name" value="AtrR-like"/>
</dbReference>
<dbReference type="Gene3D" id="4.10.240.10">
    <property type="entry name" value="Zn(2)-C6 fungal-type DNA-binding domain"/>
    <property type="match status" value="1"/>
</dbReference>
<evidence type="ECO:0000256" key="3">
    <source>
        <dbReference type="ARBA" id="ARBA00023125"/>
    </source>
</evidence>
<dbReference type="InterPro" id="IPR020448">
    <property type="entry name" value="Maltose_ferment_reg_DNA-bd"/>
</dbReference>
<dbReference type="PANTHER" id="PTHR46910:SF37">
    <property type="entry name" value="ZN(II)2CYS6 TRANSCRIPTION FACTOR (EUROFUNG)"/>
    <property type="match status" value="1"/>
</dbReference>
<dbReference type="SUPFAM" id="SSF57701">
    <property type="entry name" value="Zn2/Cys6 DNA-binding domain"/>
    <property type="match status" value="1"/>
</dbReference>
<dbReference type="PANTHER" id="PTHR46910">
    <property type="entry name" value="TRANSCRIPTION FACTOR PDR1"/>
    <property type="match status" value="1"/>
</dbReference>
<sequence>MSSDEEHFPASSQTLRLRERRRVRSCDLCRQKKIRCDGSGDGPCSSCLPFGSPCTYTQPAKKRGPKNRSVLRALGFLCPS</sequence>
<dbReference type="GO" id="GO:0008270">
    <property type="term" value="F:zinc ion binding"/>
    <property type="evidence" value="ECO:0007669"/>
    <property type="project" value="InterPro"/>
</dbReference>
<evidence type="ECO:0000256" key="4">
    <source>
        <dbReference type="ARBA" id="ARBA00023163"/>
    </source>
</evidence>
<dbReference type="PROSITE" id="PS00463">
    <property type="entry name" value="ZN2_CY6_FUNGAL_1"/>
    <property type="match status" value="1"/>
</dbReference>
<dbReference type="GO" id="GO:0005634">
    <property type="term" value="C:nucleus"/>
    <property type="evidence" value="ECO:0007669"/>
    <property type="project" value="UniProtKB-SubCell"/>
</dbReference>